<evidence type="ECO:0000313" key="3">
    <source>
        <dbReference type="Proteomes" id="UP000027456"/>
    </source>
</evidence>
<sequence length="377" mass="42687">MERLIDDSNGVDPSQGGADITVSASWSDEVGRNYETYGEANCTVQWSKNLTTYTTVSEYHNRTLELYSCNHTWTDKFGNYDRFNKGGWLNALWRQMFVYHITVQPKSSTSNRRTLNSQMPYIWLLNSYELASNLSLAQVDEVRSYLPPWELLRGSHVEAEAKLITRRFIKSSIMRDILLYAEPEYRPLSLYPIVESSMVALNSADRDIATATVRTSLTPGLMSLQKQVNTQVNMYDFDNSDNVCDFIDDHRSGTVIDVLGSVGGLFALLQAIHVLLFGRPLLWGLTAMIHKGAKLISPFGLFGNCGSREFRRRLREEYYSASTEEGLETIQVGKFLRDFVIEFGPANLDPESRPSQRPRSLSPKILAMDEGMASVQV</sequence>
<dbReference type="OrthoDB" id="3227921at2759"/>
<feature type="region of interest" description="Disordered" evidence="1">
    <location>
        <begin position="1"/>
        <end position="22"/>
    </location>
</feature>
<protein>
    <submittedName>
        <fullName evidence="2">Putative Kex protein</fullName>
    </submittedName>
</protein>
<feature type="non-terminal residue" evidence="2">
    <location>
        <position position="377"/>
    </location>
</feature>
<proteinExistence type="predicted"/>
<dbReference type="AlphaFoldDB" id="A0A074S4R1"/>
<dbReference type="Proteomes" id="UP000027456">
    <property type="component" value="Unassembled WGS sequence"/>
</dbReference>
<name>A0A074S4R1_9AGAM</name>
<reference evidence="2 3" key="1">
    <citation type="submission" date="2013-12" db="EMBL/GenBank/DDBJ databases">
        <authorList>
            <person name="Cubeta M."/>
            <person name="Pakala S."/>
            <person name="Fedorova N."/>
            <person name="Thomas E."/>
            <person name="Dean R."/>
            <person name="Jabaji S."/>
            <person name="Neate S."/>
            <person name="Toda T."/>
            <person name="Tavantzis S."/>
            <person name="Vilgalys R."/>
            <person name="Bharathan N."/>
            <person name="Pakala S."/>
            <person name="Losada L.S."/>
            <person name="Zafar N."/>
            <person name="Nierman W."/>
        </authorList>
    </citation>
    <scope>NUCLEOTIDE SEQUENCE [LARGE SCALE GENOMIC DNA]</scope>
    <source>
        <strain evidence="2 3">123E</strain>
    </source>
</reference>
<gene>
    <name evidence="2" type="ORF">V565_319590</name>
</gene>
<evidence type="ECO:0000313" key="2">
    <source>
        <dbReference type="EMBL" id="KEP45092.1"/>
    </source>
</evidence>
<organism evidence="2 3">
    <name type="scientific">Rhizoctonia solani 123E</name>
    <dbReference type="NCBI Taxonomy" id="1423351"/>
    <lineage>
        <taxon>Eukaryota</taxon>
        <taxon>Fungi</taxon>
        <taxon>Dikarya</taxon>
        <taxon>Basidiomycota</taxon>
        <taxon>Agaricomycotina</taxon>
        <taxon>Agaricomycetes</taxon>
        <taxon>Cantharellales</taxon>
        <taxon>Ceratobasidiaceae</taxon>
        <taxon>Rhizoctonia</taxon>
    </lineage>
</organism>
<dbReference type="EMBL" id="AZST01002265">
    <property type="protein sequence ID" value="KEP45092.1"/>
    <property type="molecule type" value="Genomic_DNA"/>
</dbReference>
<evidence type="ECO:0000256" key="1">
    <source>
        <dbReference type="SAM" id="MobiDB-lite"/>
    </source>
</evidence>
<keyword evidence="3" id="KW-1185">Reference proteome</keyword>
<accession>A0A074S4R1</accession>
<dbReference type="HOGENOM" id="CLU_062559_0_0_1"/>
<comment type="caution">
    <text evidence="2">The sequence shown here is derived from an EMBL/GenBank/DDBJ whole genome shotgun (WGS) entry which is preliminary data.</text>
</comment>